<evidence type="ECO:0000256" key="5">
    <source>
        <dbReference type="ARBA" id="ARBA00023180"/>
    </source>
</evidence>
<dbReference type="PANTHER" id="PTHR13234:SF8">
    <property type="entry name" value="GAMMA-INTERFERON-INDUCIBLE LYSOSOMAL THIOL REDUCTASE"/>
    <property type="match status" value="1"/>
</dbReference>
<evidence type="ECO:0000256" key="2">
    <source>
        <dbReference type="ARBA" id="ARBA00005679"/>
    </source>
</evidence>
<name>A0A067QLW7_9AGAM</name>
<evidence type="ECO:0000313" key="7">
    <source>
        <dbReference type="EMBL" id="KDQ64492.1"/>
    </source>
</evidence>
<reference evidence="8" key="1">
    <citation type="journal article" date="2014" name="Proc. Natl. Acad. Sci. U.S.A.">
        <title>Extensive sampling of basidiomycete genomes demonstrates inadequacy of the white-rot/brown-rot paradigm for wood decay fungi.</title>
        <authorList>
            <person name="Riley R."/>
            <person name="Salamov A.A."/>
            <person name="Brown D.W."/>
            <person name="Nagy L.G."/>
            <person name="Floudas D."/>
            <person name="Held B.W."/>
            <person name="Levasseur A."/>
            <person name="Lombard V."/>
            <person name="Morin E."/>
            <person name="Otillar R."/>
            <person name="Lindquist E.A."/>
            <person name="Sun H."/>
            <person name="LaButti K.M."/>
            <person name="Schmutz J."/>
            <person name="Jabbour D."/>
            <person name="Luo H."/>
            <person name="Baker S.E."/>
            <person name="Pisabarro A.G."/>
            <person name="Walton J.D."/>
            <person name="Blanchette R.A."/>
            <person name="Henrissat B."/>
            <person name="Martin F."/>
            <person name="Cullen D."/>
            <person name="Hibbett D.S."/>
            <person name="Grigoriev I.V."/>
        </authorList>
    </citation>
    <scope>NUCLEOTIDE SEQUENCE [LARGE SCALE GENOMIC DNA]</scope>
    <source>
        <strain evidence="8">MUCL 33604</strain>
    </source>
</reference>
<accession>A0A067QLW7</accession>
<dbReference type="HOGENOM" id="CLU_072148_2_1_1"/>
<evidence type="ECO:0000256" key="1">
    <source>
        <dbReference type="ARBA" id="ARBA00004613"/>
    </source>
</evidence>
<dbReference type="GO" id="GO:0005576">
    <property type="term" value="C:extracellular region"/>
    <property type="evidence" value="ECO:0007669"/>
    <property type="project" value="UniProtKB-SubCell"/>
</dbReference>
<dbReference type="InParanoid" id="A0A067QLW7"/>
<dbReference type="EMBL" id="KL197709">
    <property type="protein sequence ID" value="KDQ64492.1"/>
    <property type="molecule type" value="Genomic_DNA"/>
</dbReference>
<sequence>MLSSSTILLLMVAASLAQAAHSPPLVVQEPFSTISDVKVPVVLGVMSRCPDALMCESVFDRVVHRVADKINLTMTYLGKINSSESTFGVTCMHGQDECAGNVHQLCVAKYTQLSQWWEFVQCNNYHGRDKIGTPEVALSCAKTTEIDWEGSGAGQCAGIDGSGTGEEGISLLRESVKNTQALNITQVEWKSCTIVINGNQVCIRDDGQWKSCEAGHAPADFIKQIDEEYNRLNSNETGDEFE</sequence>
<dbReference type="Pfam" id="PF03227">
    <property type="entry name" value="GILT"/>
    <property type="match status" value="1"/>
</dbReference>
<dbReference type="PANTHER" id="PTHR13234">
    <property type="entry name" value="GAMMA-INTERFERON INDUCIBLE LYSOSOMAL THIOL REDUCTASE GILT"/>
    <property type="match status" value="1"/>
</dbReference>
<dbReference type="GO" id="GO:0016671">
    <property type="term" value="F:oxidoreductase activity, acting on a sulfur group of donors, disulfide as acceptor"/>
    <property type="evidence" value="ECO:0007669"/>
    <property type="project" value="InterPro"/>
</dbReference>
<comment type="similarity">
    <text evidence="2">Belongs to the GILT family.</text>
</comment>
<organism evidence="7 8">
    <name type="scientific">Jaapia argillacea MUCL 33604</name>
    <dbReference type="NCBI Taxonomy" id="933084"/>
    <lineage>
        <taxon>Eukaryota</taxon>
        <taxon>Fungi</taxon>
        <taxon>Dikarya</taxon>
        <taxon>Basidiomycota</taxon>
        <taxon>Agaricomycotina</taxon>
        <taxon>Agaricomycetes</taxon>
        <taxon>Agaricomycetidae</taxon>
        <taxon>Jaapiales</taxon>
        <taxon>Jaapiaceae</taxon>
        <taxon>Jaapia</taxon>
    </lineage>
</organism>
<keyword evidence="5" id="KW-0325">Glycoprotein</keyword>
<keyword evidence="8" id="KW-1185">Reference proteome</keyword>
<dbReference type="OrthoDB" id="958254at2759"/>
<protein>
    <submittedName>
        <fullName evidence="7">Uncharacterized protein</fullName>
    </submittedName>
</protein>
<dbReference type="Proteomes" id="UP000027265">
    <property type="component" value="Unassembled WGS sequence"/>
</dbReference>
<evidence type="ECO:0000256" key="3">
    <source>
        <dbReference type="ARBA" id="ARBA00022525"/>
    </source>
</evidence>
<proteinExistence type="inferred from homology"/>
<comment type="subcellular location">
    <subcellularLocation>
        <location evidence="1">Secreted</location>
    </subcellularLocation>
</comment>
<feature type="chain" id="PRO_5001648119" evidence="6">
    <location>
        <begin position="20"/>
        <end position="242"/>
    </location>
</feature>
<keyword evidence="4 6" id="KW-0732">Signal</keyword>
<evidence type="ECO:0000313" key="8">
    <source>
        <dbReference type="Proteomes" id="UP000027265"/>
    </source>
</evidence>
<evidence type="ECO:0000256" key="6">
    <source>
        <dbReference type="SAM" id="SignalP"/>
    </source>
</evidence>
<feature type="signal peptide" evidence="6">
    <location>
        <begin position="1"/>
        <end position="19"/>
    </location>
</feature>
<dbReference type="InterPro" id="IPR004911">
    <property type="entry name" value="Interferon-induced_GILT"/>
</dbReference>
<dbReference type="AlphaFoldDB" id="A0A067QLW7"/>
<keyword evidence="3" id="KW-0964">Secreted</keyword>
<dbReference type="STRING" id="933084.A0A067QLW7"/>
<evidence type="ECO:0000256" key="4">
    <source>
        <dbReference type="ARBA" id="ARBA00022729"/>
    </source>
</evidence>
<gene>
    <name evidence="7" type="ORF">JAAARDRAFT_145274</name>
</gene>